<gene>
    <name evidence="5" type="primary">LOC111131493</name>
</gene>
<dbReference type="PROSITE" id="PS50918">
    <property type="entry name" value="WWE"/>
    <property type="match status" value="1"/>
</dbReference>
<dbReference type="Proteomes" id="UP000694844">
    <property type="component" value="Chromosome 4"/>
</dbReference>
<proteinExistence type="predicted"/>
<evidence type="ECO:0000259" key="2">
    <source>
        <dbReference type="PROSITE" id="PS50918"/>
    </source>
</evidence>
<dbReference type="GO" id="GO:0046872">
    <property type="term" value="F:metal ion binding"/>
    <property type="evidence" value="ECO:0007669"/>
    <property type="project" value="InterPro"/>
</dbReference>
<dbReference type="SMART" id="SM00327">
    <property type="entry name" value="VWA"/>
    <property type="match status" value="1"/>
</dbReference>
<dbReference type="InterPro" id="IPR004170">
    <property type="entry name" value="WWE_dom"/>
</dbReference>
<dbReference type="SUPFAM" id="SSF159034">
    <property type="entry name" value="Mib/herc2 domain-like"/>
    <property type="match status" value="2"/>
</dbReference>
<feature type="domain" description="MIB/HERC2" evidence="3">
    <location>
        <begin position="285"/>
        <end position="359"/>
    </location>
</feature>
<evidence type="ECO:0000313" key="5">
    <source>
        <dbReference type="RefSeq" id="XP_022334766.1"/>
    </source>
</evidence>
<dbReference type="SUPFAM" id="SSF117839">
    <property type="entry name" value="WWE domain"/>
    <property type="match status" value="1"/>
</dbReference>
<dbReference type="GeneID" id="111131493"/>
<dbReference type="GO" id="GO:0016567">
    <property type="term" value="P:protein ubiquitination"/>
    <property type="evidence" value="ECO:0007669"/>
    <property type="project" value="InterPro"/>
</dbReference>
<reference evidence="5" key="1">
    <citation type="submission" date="2025-08" db="UniProtKB">
        <authorList>
            <consortium name="RefSeq"/>
        </authorList>
    </citation>
    <scope>IDENTIFICATION</scope>
    <source>
        <tissue evidence="5">Whole sample</tissue>
    </source>
</reference>
<dbReference type="InterPro" id="IPR037252">
    <property type="entry name" value="Mib_Herc2_sf"/>
</dbReference>
<dbReference type="CDD" id="cd00198">
    <property type="entry name" value="vWFA"/>
    <property type="match status" value="1"/>
</dbReference>
<dbReference type="AlphaFoldDB" id="A0A8B8E5W2"/>
<dbReference type="Pfam" id="PF02825">
    <property type="entry name" value="WWE"/>
    <property type="match status" value="1"/>
</dbReference>
<feature type="domain" description="WWE" evidence="2">
    <location>
        <begin position="498"/>
        <end position="574"/>
    </location>
</feature>
<protein>
    <submittedName>
        <fullName evidence="5">Uncharacterized protein LOC111131493</fullName>
    </submittedName>
</protein>
<dbReference type="InterPro" id="IPR002035">
    <property type="entry name" value="VWF_A"/>
</dbReference>
<sequence>MDDFVERPRSMDEVELNLLSLKRDGSGRGKFVTTVFLLDTSGSMCGEGFEQMKSVFKDIINEYSTLQTISENVMVVTFGPDVKVIQYFSNDYRKISACVDNLECEGTSPLEDGIFQCHSYSAPVSMMGSLHIRTKIIIITDGKPTESDADDEVYESSGLNETGKSIINIVQRVGKFHPIFCIPVGPNPDICFLGTMVIGSIGGRLVSVQEAKQLGRYALNIDLASKIVHQLSSEDQNSREDIRSEVSRIQRVSEKDLDDVCEIIEKKSIYRSLSNIIEEENEKEFQERDLNMPHVGTRVRRGPDWKWKNQDGRGPGTVVGHSEHVGWIKVEWDTGLLMPYRYGTERLITAYDVEPSDEPRILLNEPIAVGCLVRRGPDWKWGDQDGGEGSVGTVYRLKTPTEIYVRWPNGTKSNYRYGFKTCFDVEICDPFDSNVQKAIEAEREETKNKHEFVLGKAKNAKASWISFRGSKASEDSYIRRRAPHSTKVLPGNSTGKIYFKNSREKTLNNRVWQWRSLNDAWETFPKEVTDAINRCQESKMETTTVILKGQTCKIDLHNMRMENTVSNEKSDIRLYDNS</sequence>
<evidence type="ECO:0000259" key="1">
    <source>
        <dbReference type="PROSITE" id="PS50234"/>
    </source>
</evidence>
<dbReference type="InterPro" id="IPR037197">
    <property type="entry name" value="WWE_dom_sf"/>
</dbReference>
<feature type="domain" description="MIB/HERC2" evidence="3">
    <location>
        <begin position="359"/>
        <end position="431"/>
    </location>
</feature>
<dbReference type="KEGG" id="cvn:111131493"/>
<dbReference type="PROSITE" id="PS51416">
    <property type="entry name" value="MIB_HERC2"/>
    <property type="match status" value="2"/>
</dbReference>
<dbReference type="Gene3D" id="3.40.50.410">
    <property type="entry name" value="von Willebrand factor, type A domain"/>
    <property type="match status" value="1"/>
</dbReference>
<dbReference type="GO" id="GO:0004842">
    <property type="term" value="F:ubiquitin-protein transferase activity"/>
    <property type="evidence" value="ECO:0007669"/>
    <property type="project" value="InterPro"/>
</dbReference>
<organism evidence="4 5">
    <name type="scientific">Crassostrea virginica</name>
    <name type="common">Eastern oyster</name>
    <dbReference type="NCBI Taxonomy" id="6565"/>
    <lineage>
        <taxon>Eukaryota</taxon>
        <taxon>Metazoa</taxon>
        <taxon>Spiralia</taxon>
        <taxon>Lophotrochozoa</taxon>
        <taxon>Mollusca</taxon>
        <taxon>Bivalvia</taxon>
        <taxon>Autobranchia</taxon>
        <taxon>Pteriomorphia</taxon>
        <taxon>Ostreida</taxon>
        <taxon>Ostreoidea</taxon>
        <taxon>Ostreidae</taxon>
        <taxon>Crassostrea</taxon>
    </lineage>
</organism>
<dbReference type="PANTHER" id="PTHR24202">
    <property type="entry name" value="E3 UBIQUITIN-PROTEIN LIGASE MIB2"/>
    <property type="match status" value="1"/>
</dbReference>
<dbReference type="SUPFAM" id="SSF53300">
    <property type="entry name" value="vWA-like"/>
    <property type="match status" value="1"/>
</dbReference>
<dbReference type="InterPro" id="IPR010606">
    <property type="entry name" value="Mib_Herc2"/>
</dbReference>
<dbReference type="Pfam" id="PF13519">
    <property type="entry name" value="VWA_2"/>
    <property type="match status" value="1"/>
</dbReference>
<dbReference type="Gene3D" id="2.30.30.40">
    <property type="entry name" value="SH3 Domains"/>
    <property type="match status" value="2"/>
</dbReference>
<name>A0A8B8E5W2_CRAVI</name>
<keyword evidence="4" id="KW-1185">Reference proteome</keyword>
<dbReference type="InterPro" id="IPR036465">
    <property type="entry name" value="vWFA_dom_sf"/>
</dbReference>
<evidence type="ECO:0000259" key="3">
    <source>
        <dbReference type="PROSITE" id="PS51416"/>
    </source>
</evidence>
<dbReference type="Pfam" id="PF06701">
    <property type="entry name" value="MIB_HERC2"/>
    <property type="match status" value="2"/>
</dbReference>
<dbReference type="OrthoDB" id="6144529at2759"/>
<evidence type="ECO:0000313" key="4">
    <source>
        <dbReference type="Proteomes" id="UP000694844"/>
    </source>
</evidence>
<dbReference type="PANTHER" id="PTHR24202:SF4">
    <property type="entry name" value="E3 UBIQUITIN-PROTEIN LIGASE MIB2-RELATED"/>
    <property type="match status" value="1"/>
</dbReference>
<dbReference type="RefSeq" id="XP_022334766.1">
    <property type="nucleotide sequence ID" value="XM_022479058.1"/>
</dbReference>
<dbReference type="PROSITE" id="PS50234">
    <property type="entry name" value="VWFA"/>
    <property type="match status" value="1"/>
</dbReference>
<feature type="domain" description="VWFA" evidence="1">
    <location>
        <begin position="33"/>
        <end position="227"/>
    </location>
</feature>
<accession>A0A8B8E5W2</accession>
<dbReference type="GO" id="GO:0005737">
    <property type="term" value="C:cytoplasm"/>
    <property type="evidence" value="ECO:0007669"/>
    <property type="project" value="TreeGrafter"/>
</dbReference>